<evidence type="ECO:0000313" key="15">
    <source>
        <dbReference type="EMBL" id="PNG26786.1"/>
    </source>
</evidence>
<dbReference type="GO" id="GO:0009086">
    <property type="term" value="P:methionine biosynthetic process"/>
    <property type="evidence" value="ECO:0007669"/>
    <property type="project" value="UniProtKB-KW"/>
</dbReference>
<dbReference type="EC" id="3.5.4.9" evidence="12"/>
<dbReference type="InterPro" id="IPR020630">
    <property type="entry name" value="THF_DH/CycHdrlase_cat_dom"/>
</dbReference>
<evidence type="ECO:0000256" key="6">
    <source>
        <dbReference type="ARBA" id="ARBA00022801"/>
    </source>
</evidence>
<comment type="caution">
    <text evidence="12">Lacks conserved residue(s) required for the propagation of feature annotation.</text>
</comment>
<dbReference type="Pfam" id="PF02882">
    <property type="entry name" value="THF_DHG_CYH_C"/>
    <property type="match status" value="1"/>
</dbReference>
<dbReference type="FunFam" id="3.40.50.720:FF:000006">
    <property type="entry name" value="Bifunctional protein FolD"/>
    <property type="match status" value="1"/>
</dbReference>
<evidence type="ECO:0000259" key="13">
    <source>
        <dbReference type="Pfam" id="PF00763"/>
    </source>
</evidence>
<dbReference type="Pfam" id="PF00763">
    <property type="entry name" value="THF_DHG_CYH"/>
    <property type="match status" value="1"/>
</dbReference>
<dbReference type="InterPro" id="IPR036291">
    <property type="entry name" value="NAD(P)-bd_dom_sf"/>
</dbReference>
<dbReference type="InterPro" id="IPR046346">
    <property type="entry name" value="Aminoacid_DH-like_N_sf"/>
</dbReference>
<dbReference type="Gene3D" id="3.40.50.10860">
    <property type="entry name" value="Leucine Dehydrogenase, chain A, domain 1"/>
    <property type="match status" value="1"/>
</dbReference>
<dbReference type="GO" id="GO:0006164">
    <property type="term" value="P:purine nucleotide biosynthetic process"/>
    <property type="evidence" value="ECO:0007669"/>
    <property type="project" value="UniProtKB-KW"/>
</dbReference>
<keyword evidence="4 12" id="KW-0028">Amino-acid biosynthesis</keyword>
<proteinExistence type="inferred from homology"/>
<dbReference type="OrthoDB" id="9803580at2"/>
<organism evidence="15 16">
    <name type="scientific">Methylocella silvestris</name>
    <dbReference type="NCBI Taxonomy" id="199596"/>
    <lineage>
        <taxon>Bacteria</taxon>
        <taxon>Pseudomonadati</taxon>
        <taxon>Pseudomonadota</taxon>
        <taxon>Alphaproteobacteria</taxon>
        <taxon>Hyphomicrobiales</taxon>
        <taxon>Beijerinckiaceae</taxon>
        <taxon>Methylocella</taxon>
    </lineage>
</organism>
<keyword evidence="3 12" id="KW-0554">One-carbon metabolism</keyword>
<dbReference type="Proteomes" id="UP000236286">
    <property type="component" value="Unassembled WGS sequence"/>
</dbReference>
<dbReference type="FunFam" id="3.40.50.10860:FF:000005">
    <property type="entry name" value="C-1-tetrahydrofolate synthase, cytoplasmic, putative"/>
    <property type="match status" value="1"/>
</dbReference>
<protein>
    <recommendedName>
        <fullName evidence="12">Bifunctional protein FolD</fullName>
    </recommendedName>
    <domain>
        <recommendedName>
            <fullName evidence="12">Methylenetetrahydrofolate dehydrogenase</fullName>
            <ecNumber evidence="12">1.5.1.5</ecNumber>
        </recommendedName>
    </domain>
    <domain>
        <recommendedName>
            <fullName evidence="12">Methenyltetrahydrofolate cyclohydrolase</fullName>
            <ecNumber evidence="12">3.5.4.9</ecNumber>
        </recommendedName>
    </domain>
</protein>
<feature type="binding site" evidence="12">
    <location>
        <begin position="187"/>
        <end position="189"/>
    </location>
    <ligand>
        <name>NADP(+)</name>
        <dbReference type="ChEBI" id="CHEBI:58349"/>
    </ligand>
</feature>
<comment type="similarity">
    <text evidence="12">Belongs to the tetrahydrofolate dehydrogenase/cyclohydrolase family.</text>
</comment>
<evidence type="ECO:0000256" key="5">
    <source>
        <dbReference type="ARBA" id="ARBA00022755"/>
    </source>
</evidence>
<sequence length="318" mass="32716">MSVAQLSTPETGVLRPSSGKALLIDGKRGSEEVLADITEKVRGLGGLQPGLAVILVGADPASQVYVGAKGKAAKACGFHSVQHDLPTEATEAEILAVIQQLNADPKIHGILLQLPLPNGADATRIIESIAPEKDVDGLHPINSGLLAIGDIERALIPCTPAGSMILLQKAAAALNFKLQGAEAVVVGRSNLVGKPIAQLLLAQNATVTIAHSRTRDLPAVVRRADVLIAAVGRPEMIKGDWIKPGAIVIDVGINRVPATDPAAKSKTRLVGDVAFAESLDTAAAITPVPGGVGPMTIAMLMSNTLKAALQISGRKSGH</sequence>
<dbReference type="RefSeq" id="WP_102843081.1">
    <property type="nucleotide sequence ID" value="NZ_PDZR01000005.1"/>
</dbReference>
<dbReference type="InterPro" id="IPR000672">
    <property type="entry name" value="THF_DH/CycHdrlase"/>
</dbReference>
<evidence type="ECO:0000256" key="7">
    <source>
        <dbReference type="ARBA" id="ARBA00022857"/>
    </source>
</evidence>
<comment type="catalytic activity">
    <reaction evidence="12">
        <text>(6R)-5,10-methenyltetrahydrofolate + H2O = (6R)-10-formyltetrahydrofolate + H(+)</text>
        <dbReference type="Rhea" id="RHEA:23700"/>
        <dbReference type="ChEBI" id="CHEBI:15377"/>
        <dbReference type="ChEBI" id="CHEBI:15378"/>
        <dbReference type="ChEBI" id="CHEBI:57455"/>
        <dbReference type="ChEBI" id="CHEBI:195366"/>
        <dbReference type="EC" id="3.5.4.9"/>
    </reaction>
</comment>
<comment type="subunit">
    <text evidence="2 12">Homodimer.</text>
</comment>
<evidence type="ECO:0000313" key="16">
    <source>
        <dbReference type="Proteomes" id="UP000236286"/>
    </source>
</evidence>
<evidence type="ECO:0000256" key="2">
    <source>
        <dbReference type="ARBA" id="ARBA00011738"/>
    </source>
</evidence>
<dbReference type="GO" id="GO:0004477">
    <property type="term" value="F:methenyltetrahydrofolate cyclohydrolase activity"/>
    <property type="evidence" value="ECO:0007669"/>
    <property type="project" value="UniProtKB-UniRule"/>
</dbReference>
<evidence type="ECO:0000256" key="11">
    <source>
        <dbReference type="ARBA" id="ARBA00023268"/>
    </source>
</evidence>
<evidence type="ECO:0000256" key="3">
    <source>
        <dbReference type="ARBA" id="ARBA00022563"/>
    </source>
</evidence>
<dbReference type="InterPro" id="IPR020867">
    <property type="entry name" value="THF_DH/CycHdrlase_CS"/>
</dbReference>
<keyword evidence="8 12" id="KW-0560">Oxidoreductase</keyword>
<evidence type="ECO:0000256" key="9">
    <source>
        <dbReference type="ARBA" id="ARBA00023102"/>
    </source>
</evidence>
<dbReference type="EC" id="1.5.1.5" evidence="12"/>
<keyword evidence="10 12" id="KW-0486">Methionine biosynthesis</keyword>
<keyword evidence="5 12" id="KW-0658">Purine biosynthesis</keyword>
<dbReference type="Gene3D" id="3.40.50.720">
    <property type="entry name" value="NAD(P)-binding Rossmann-like Domain"/>
    <property type="match status" value="1"/>
</dbReference>
<feature type="domain" description="Tetrahydrofolate dehydrogenase/cyclohydrolase NAD(P)-binding" evidence="14">
    <location>
        <begin position="157"/>
        <end position="309"/>
    </location>
</feature>
<keyword evidence="11 12" id="KW-0511">Multifunctional enzyme</keyword>
<dbReference type="CDD" id="cd01080">
    <property type="entry name" value="NAD_bind_m-THF_DH_Cyclohyd"/>
    <property type="match status" value="1"/>
</dbReference>
<evidence type="ECO:0000256" key="1">
    <source>
        <dbReference type="ARBA" id="ARBA00004777"/>
    </source>
</evidence>
<evidence type="ECO:0000259" key="14">
    <source>
        <dbReference type="Pfam" id="PF02882"/>
    </source>
</evidence>
<dbReference type="EMBL" id="PDZR01000005">
    <property type="protein sequence ID" value="PNG26786.1"/>
    <property type="molecule type" value="Genomic_DNA"/>
</dbReference>
<keyword evidence="9 12" id="KW-0368">Histidine biosynthesis</keyword>
<dbReference type="PRINTS" id="PR00085">
    <property type="entry name" value="THFDHDRGNASE"/>
</dbReference>
<evidence type="ECO:0000256" key="12">
    <source>
        <dbReference type="HAMAP-Rule" id="MF_01576"/>
    </source>
</evidence>
<dbReference type="SUPFAM" id="SSF51735">
    <property type="entry name" value="NAD(P)-binding Rossmann-fold domains"/>
    <property type="match status" value="1"/>
</dbReference>
<dbReference type="PROSITE" id="PS00766">
    <property type="entry name" value="THF_DHG_CYH_1"/>
    <property type="match status" value="1"/>
</dbReference>
<dbReference type="PROSITE" id="PS00767">
    <property type="entry name" value="THF_DHG_CYH_2"/>
    <property type="match status" value="1"/>
</dbReference>
<gene>
    <name evidence="12" type="primary">folD</name>
    <name evidence="15" type="ORF">CR492_06945</name>
</gene>
<dbReference type="PANTHER" id="PTHR48099">
    <property type="entry name" value="C-1-TETRAHYDROFOLATE SYNTHASE, CYTOPLASMIC-RELATED"/>
    <property type="match status" value="1"/>
</dbReference>
<reference evidence="15 16" key="1">
    <citation type="submission" date="2017-10" db="EMBL/GenBank/DDBJ databases">
        <title>Genome announcement of Methylocella silvestris TVC from permafrost.</title>
        <authorList>
            <person name="Wang J."/>
            <person name="Geng K."/>
            <person name="Ul-Haque F."/>
            <person name="Crombie A.T."/>
            <person name="Street L.E."/>
            <person name="Wookey P.A."/>
            <person name="Murrell J.C."/>
            <person name="Pratscher J."/>
        </authorList>
    </citation>
    <scope>NUCLEOTIDE SEQUENCE [LARGE SCALE GENOMIC DNA]</scope>
    <source>
        <strain evidence="15 16">TVC</strain>
    </source>
</reference>
<evidence type="ECO:0000256" key="8">
    <source>
        <dbReference type="ARBA" id="ARBA00023002"/>
    </source>
</evidence>
<dbReference type="GO" id="GO:0000105">
    <property type="term" value="P:L-histidine biosynthetic process"/>
    <property type="evidence" value="ECO:0007669"/>
    <property type="project" value="UniProtKB-KW"/>
</dbReference>
<feature type="binding site" evidence="12">
    <location>
        <position position="253"/>
    </location>
    <ligand>
        <name>NADP(+)</name>
        <dbReference type="ChEBI" id="CHEBI:58349"/>
    </ligand>
</feature>
<evidence type="ECO:0000256" key="4">
    <source>
        <dbReference type="ARBA" id="ARBA00022605"/>
    </source>
</evidence>
<evidence type="ECO:0000256" key="10">
    <source>
        <dbReference type="ARBA" id="ARBA00023167"/>
    </source>
</evidence>
<name>A0A2J7TJ56_METSI</name>
<dbReference type="GO" id="GO:0004488">
    <property type="term" value="F:methylenetetrahydrofolate dehydrogenase (NADP+) activity"/>
    <property type="evidence" value="ECO:0007669"/>
    <property type="project" value="UniProtKB-UniRule"/>
</dbReference>
<dbReference type="SUPFAM" id="SSF53223">
    <property type="entry name" value="Aminoacid dehydrogenase-like, N-terminal domain"/>
    <property type="match status" value="1"/>
</dbReference>
<feature type="domain" description="Tetrahydrofolate dehydrogenase/cyclohydrolase catalytic" evidence="13">
    <location>
        <begin position="24"/>
        <end position="136"/>
    </location>
</feature>
<dbReference type="InterPro" id="IPR020631">
    <property type="entry name" value="THF_DH/CycHdrlase_NAD-bd_dom"/>
</dbReference>
<keyword evidence="7 12" id="KW-0521">NADP</keyword>
<accession>A0A2J7TJ56</accession>
<comment type="pathway">
    <text evidence="1 12">One-carbon metabolism; tetrahydrofolate interconversion.</text>
</comment>
<dbReference type="UniPathway" id="UPA00193"/>
<comment type="caution">
    <text evidence="15">The sequence shown here is derived from an EMBL/GenBank/DDBJ whole genome shotgun (WGS) entry which is preliminary data.</text>
</comment>
<dbReference type="NCBIfam" id="NF010785">
    <property type="entry name" value="PRK14188.1"/>
    <property type="match status" value="1"/>
</dbReference>
<dbReference type="PANTHER" id="PTHR48099:SF5">
    <property type="entry name" value="C-1-TETRAHYDROFOLATE SYNTHASE, CYTOPLASMIC"/>
    <property type="match status" value="1"/>
</dbReference>
<comment type="catalytic activity">
    <reaction evidence="12">
        <text>(6R)-5,10-methylene-5,6,7,8-tetrahydrofolate + NADP(+) = (6R)-5,10-methenyltetrahydrofolate + NADPH</text>
        <dbReference type="Rhea" id="RHEA:22812"/>
        <dbReference type="ChEBI" id="CHEBI:15636"/>
        <dbReference type="ChEBI" id="CHEBI:57455"/>
        <dbReference type="ChEBI" id="CHEBI:57783"/>
        <dbReference type="ChEBI" id="CHEBI:58349"/>
        <dbReference type="EC" id="1.5.1.5"/>
    </reaction>
</comment>
<dbReference type="GO" id="GO:0035999">
    <property type="term" value="P:tetrahydrofolate interconversion"/>
    <property type="evidence" value="ECO:0007669"/>
    <property type="project" value="UniProtKB-UniRule"/>
</dbReference>
<dbReference type="AlphaFoldDB" id="A0A2J7TJ56"/>
<dbReference type="GO" id="GO:0005829">
    <property type="term" value="C:cytosol"/>
    <property type="evidence" value="ECO:0007669"/>
    <property type="project" value="TreeGrafter"/>
</dbReference>
<dbReference type="HAMAP" id="MF_01576">
    <property type="entry name" value="THF_DHG_CYH"/>
    <property type="match status" value="1"/>
</dbReference>
<keyword evidence="6 12" id="KW-0378">Hydrolase</keyword>
<comment type="function">
    <text evidence="12">Catalyzes the oxidation of 5,10-methylenetetrahydrofolate to 5,10-methenyltetrahydrofolate and then the hydrolysis of 5,10-methenyltetrahydrofolate to 10-formyltetrahydrofolate.</text>
</comment>